<keyword evidence="1" id="KW-0472">Membrane</keyword>
<evidence type="ECO:0000313" key="2">
    <source>
        <dbReference type="EMBL" id="KAK3898547.1"/>
    </source>
</evidence>
<comment type="caution">
    <text evidence="2">The sequence shown here is derived from an EMBL/GenBank/DDBJ whole genome shotgun (WGS) entry which is preliminary data.</text>
</comment>
<feature type="transmembrane region" description="Helical" evidence="1">
    <location>
        <begin position="28"/>
        <end position="53"/>
    </location>
</feature>
<reference evidence="2" key="2">
    <citation type="submission" date="2023-05" db="EMBL/GenBank/DDBJ databases">
        <authorList>
            <consortium name="Lawrence Berkeley National Laboratory"/>
            <person name="Steindorff A."/>
            <person name="Hensen N."/>
            <person name="Bonometti L."/>
            <person name="Westerberg I."/>
            <person name="Brannstrom I.O."/>
            <person name="Guillou S."/>
            <person name="Cros-Aarteil S."/>
            <person name="Calhoun S."/>
            <person name="Haridas S."/>
            <person name="Kuo A."/>
            <person name="Mondo S."/>
            <person name="Pangilinan J."/>
            <person name="Riley R."/>
            <person name="Labutti K."/>
            <person name="Andreopoulos B."/>
            <person name="Lipzen A."/>
            <person name="Chen C."/>
            <person name="Yanf M."/>
            <person name="Daum C."/>
            <person name="Ng V."/>
            <person name="Clum A."/>
            <person name="Ohm R."/>
            <person name="Martin F."/>
            <person name="Silar P."/>
            <person name="Natvig D."/>
            <person name="Lalanne C."/>
            <person name="Gautier V."/>
            <person name="Ament-Velasquez S.L."/>
            <person name="Kruys A."/>
            <person name="Hutchinson M.I."/>
            <person name="Powell A.J."/>
            <person name="Barry K."/>
            <person name="Miller A.N."/>
            <person name="Grigoriev I.V."/>
            <person name="Debuchy R."/>
            <person name="Gladieux P."/>
            <person name="Thoren M.H."/>
            <person name="Johannesson H."/>
        </authorList>
    </citation>
    <scope>NUCLEOTIDE SEQUENCE</scope>
    <source>
        <strain evidence="2">CBS 103.79</strain>
    </source>
</reference>
<gene>
    <name evidence="2" type="ORF">C8A05DRAFT_37867</name>
</gene>
<keyword evidence="1" id="KW-0812">Transmembrane</keyword>
<protein>
    <submittedName>
        <fullName evidence="2">Uncharacterized protein</fullName>
    </submittedName>
</protein>
<dbReference type="EMBL" id="MU855919">
    <property type="protein sequence ID" value="KAK3898547.1"/>
    <property type="molecule type" value="Genomic_DNA"/>
</dbReference>
<keyword evidence="3" id="KW-1185">Reference proteome</keyword>
<dbReference type="Proteomes" id="UP001303889">
    <property type="component" value="Unassembled WGS sequence"/>
</dbReference>
<proteinExistence type="predicted"/>
<dbReference type="AlphaFoldDB" id="A0AAN6RPE7"/>
<name>A0AAN6RPE7_9PEZI</name>
<organism evidence="2 3">
    <name type="scientific">Staphylotrichum tortipilum</name>
    <dbReference type="NCBI Taxonomy" id="2831512"/>
    <lineage>
        <taxon>Eukaryota</taxon>
        <taxon>Fungi</taxon>
        <taxon>Dikarya</taxon>
        <taxon>Ascomycota</taxon>
        <taxon>Pezizomycotina</taxon>
        <taxon>Sordariomycetes</taxon>
        <taxon>Sordariomycetidae</taxon>
        <taxon>Sordariales</taxon>
        <taxon>Chaetomiaceae</taxon>
        <taxon>Staphylotrichum</taxon>
    </lineage>
</organism>
<accession>A0AAN6RPE7</accession>
<evidence type="ECO:0000256" key="1">
    <source>
        <dbReference type="SAM" id="Phobius"/>
    </source>
</evidence>
<keyword evidence="1" id="KW-1133">Transmembrane helix</keyword>
<evidence type="ECO:0000313" key="3">
    <source>
        <dbReference type="Proteomes" id="UP001303889"/>
    </source>
</evidence>
<reference evidence="2" key="1">
    <citation type="journal article" date="2023" name="Mol. Phylogenet. Evol.">
        <title>Genome-scale phylogeny and comparative genomics of the fungal order Sordariales.</title>
        <authorList>
            <person name="Hensen N."/>
            <person name="Bonometti L."/>
            <person name="Westerberg I."/>
            <person name="Brannstrom I.O."/>
            <person name="Guillou S."/>
            <person name="Cros-Aarteil S."/>
            <person name="Calhoun S."/>
            <person name="Haridas S."/>
            <person name="Kuo A."/>
            <person name="Mondo S."/>
            <person name="Pangilinan J."/>
            <person name="Riley R."/>
            <person name="LaButti K."/>
            <person name="Andreopoulos B."/>
            <person name="Lipzen A."/>
            <person name="Chen C."/>
            <person name="Yan M."/>
            <person name="Daum C."/>
            <person name="Ng V."/>
            <person name="Clum A."/>
            <person name="Steindorff A."/>
            <person name="Ohm R.A."/>
            <person name="Martin F."/>
            <person name="Silar P."/>
            <person name="Natvig D.O."/>
            <person name="Lalanne C."/>
            <person name="Gautier V."/>
            <person name="Ament-Velasquez S.L."/>
            <person name="Kruys A."/>
            <person name="Hutchinson M.I."/>
            <person name="Powell A.J."/>
            <person name="Barry K."/>
            <person name="Miller A.N."/>
            <person name="Grigoriev I.V."/>
            <person name="Debuchy R."/>
            <person name="Gladieux P."/>
            <person name="Hiltunen Thoren M."/>
            <person name="Johannesson H."/>
        </authorList>
    </citation>
    <scope>NUCLEOTIDE SEQUENCE</scope>
    <source>
        <strain evidence="2">CBS 103.79</strain>
    </source>
</reference>
<sequence length="117" mass="13111">MTILIKRLPAPTESPRDHKFPCSFQPSVLLAVFRALLLALSLALLLALFLAFLKPSRGHLAPAAQARVTALIAHVYHGFQSILYRNPEHAPILWNLEPARQGVQFVLCRNPQRARNL</sequence>